<comment type="caution">
    <text evidence="1">The sequence shown here is derived from an EMBL/GenBank/DDBJ whole genome shotgun (WGS) entry which is preliminary data.</text>
</comment>
<evidence type="ECO:0008006" key="3">
    <source>
        <dbReference type="Google" id="ProtNLM"/>
    </source>
</evidence>
<dbReference type="AlphaFoldDB" id="A0A2U1K0P3"/>
<dbReference type="Proteomes" id="UP000245998">
    <property type="component" value="Unassembled WGS sequence"/>
</dbReference>
<organism evidence="1 2">
    <name type="scientific">Pueribacillus theae</name>
    <dbReference type="NCBI Taxonomy" id="2171751"/>
    <lineage>
        <taxon>Bacteria</taxon>
        <taxon>Bacillati</taxon>
        <taxon>Bacillota</taxon>
        <taxon>Bacilli</taxon>
        <taxon>Bacillales</taxon>
        <taxon>Bacillaceae</taxon>
        <taxon>Pueribacillus</taxon>
    </lineage>
</organism>
<proteinExistence type="predicted"/>
<dbReference type="Pfam" id="PF25209">
    <property type="entry name" value="Phage_capsid_4"/>
    <property type="match status" value="1"/>
</dbReference>
<protein>
    <recommendedName>
        <fullName evidence="3">Bacteriophage Mu GpT domain-containing protein</fullName>
    </recommendedName>
</protein>
<dbReference type="EMBL" id="QCZG01000019">
    <property type="protein sequence ID" value="PWA11066.1"/>
    <property type="molecule type" value="Genomic_DNA"/>
</dbReference>
<evidence type="ECO:0000313" key="1">
    <source>
        <dbReference type="EMBL" id="PWA11066.1"/>
    </source>
</evidence>
<dbReference type="RefSeq" id="WP_116554798.1">
    <property type="nucleotide sequence ID" value="NZ_QCZG01000019.1"/>
</dbReference>
<evidence type="ECO:0000313" key="2">
    <source>
        <dbReference type="Proteomes" id="UP000245998"/>
    </source>
</evidence>
<gene>
    <name evidence="1" type="ORF">DCC39_10230</name>
</gene>
<sequence>MTLDTSKAGWSRLLEPGLRKIFFESWKEYPTQFTQVFNVLNSKKHAEHDLSLTGFGPWEARTSETSAVPYDDPMEGFSIDYTHTEFLKGFKVSRAMVDDELYNQINKLPKNLARSGRAKVETDAASVLNNGFTNTGYDTEPLFSKEHPIKRTGGKVSNLIEVSGATNPEDILNEDTVNEAILLARRTTDDAGLKIVVRPKKLVIPPNLEPQAQRIVNSAQRPGTDLNDINTIKSKLQIVVMDYLDKDDAFFLLDDDVHELNFFWRVRPEFKSEEDFDTLEAKYRGYMRYSHGYSNWRGAIGVRAVASGG</sequence>
<accession>A0A2U1K0P3</accession>
<reference evidence="1 2" key="1">
    <citation type="submission" date="2018-04" db="EMBL/GenBank/DDBJ databases">
        <title>Camelliibacillus theae gen. nov., sp. nov., isolated from Pu'er tea.</title>
        <authorList>
            <person name="Niu L."/>
        </authorList>
    </citation>
    <scope>NUCLEOTIDE SEQUENCE [LARGE SCALE GENOMIC DNA]</scope>
    <source>
        <strain evidence="1 2">T8</strain>
    </source>
</reference>
<name>A0A2U1K0P3_9BACI</name>
<keyword evidence="2" id="KW-1185">Reference proteome</keyword>
<dbReference type="OrthoDB" id="9806592at2"/>